<dbReference type="InterPro" id="IPR036663">
    <property type="entry name" value="Fumarylacetoacetase_C_sf"/>
</dbReference>
<gene>
    <name evidence="2" type="ORF">METZ01_LOCUS134804</name>
</gene>
<dbReference type="EMBL" id="UINC01019361">
    <property type="protein sequence ID" value="SVA81950.1"/>
    <property type="molecule type" value="Genomic_DNA"/>
</dbReference>
<dbReference type="PANTHER" id="PTHR43211">
    <property type="entry name" value="FUMARYLACETOACETATE HYDROLASE"/>
    <property type="match status" value="1"/>
</dbReference>
<protein>
    <recommendedName>
        <fullName evidence="1">Fumarylacetoacetase-like C-terminal domain-containing protein</fullName>
    </recommendedName>
</protein>
<dbReference type="Gene3D" id="3.90.850.10">
    <property type="entry name" value="Fumarylacetoacetase-like, C-terminal domain"/>
    <property type="match status" value="1"/>
</dbReference>
<feature type="domain" description="Fumarylacetoacetase-like C-terminal" evidence="1">
    <location>
        <begin position="105"/>
        <end position="328"/>
    </location>
</feature>
<evidence type="ECO:0000259" key="1">
    <source>
        <dbReference type="Pfam" id="PF01557"/>
    </source>
</evidence>
<dbReference type="PANTHER" id="PTHR43211:SF1">
    <property type="entry name" value="BLL6422 PROTEIN"/>
    <property type="match status" value="1"/>
</dbReference>
<sequence>MKFATYTLKGSIQPRFGFKKDKYIVDVLHAAIWANESKGNSSFLEIPSTLKMALDNWGTNFVKLKELDDCLPDINIQSHSVGGKPIAFLMNEVQLLAPVPDPQSFRDFYAFEQHVRAARKLRGLEMHPDWFRIPIFYFSNPAAIYGHGSEIPYPRKTNELDFELEFAVIIAGAGSDIPSKDADRHIAGYTICNDWSARDLQREEMAMSLGPAKGKDFATSFGPYMVTPDELEDAWDENGKLNLRMTCHVNGTLISDGNTNDLYHPFKDMIERASMNTKLLSGDYLGSGTVGTGCILELRPENTGGWIKKGDVVTLEVKRLGVLENKIV</sequence>
<accession>A0A381YYC4</accession>
<dbReference type="InterPro" id="IPR011234">
    <property type="entry name" value="Fumarylacetoacetase-like_C"/>
</dbReference>
<evidence type="ECO:0000313" key="2">
    <source>
        <dbReference type="EMBL" id="SVA81950.1"/>
    </source>
</evidence>
<organism evidence="2">
    <name type="scientific">marine metagenome</name>
    <dbReference type="NCBI Taxonomy" id="408172"/>
    <lineage>
        <taxon>unclassified sequences</taxon>
        <taxon>metagenomes</taxon>
        <taxon>ecological metagenomes</taxon>
    </lineage>
</organism>
<dbReference type="AlphaFoldDB" id="A0A381YYC4"/>
<proteinExistence type="predicted"/>
<dbReference type="GO" id="GO:0003824">
    <property type="term" value="F:catalytic activity"/>
    <property type="evidence" value="ECO:0007669"/>
    <property type="project" value="InterPro"/>
</dbReference>
<name>A0A381YYC4_9ZZZZ</name>
<dbReference type="SUPFAM" id="SSF56529">
    <property type="entry name" value="FAH"/>
    <property type="match status" value="1"/>
</dbReference>
<dbReference type="Pfam" id="PF01557">
    <property type="entry name" value="FAA_hydrolase"/>
    <property type="match status" value="1"/>
</dbReference>
<reference evidence="2" key="1">
    <citation type="submission" date="2018-05" db="EMBL/GenBank/DDBJ databases">
        <authorList>
            <person name="Lanie J.A."/>
            <person name="Ng W.-L."/>
            <person name="Kazmierczak K.M."/>
            <person name="Andrzejewski T.M."/>
            <person name="Davidsen T.M."/>
            <person name="Wayne K.J."/>
            <person name="Tettelin H."/>
            <person name="Glass J.I."/>
            <person name="Rusch D."/>
            <person name="Podicherti R."/>
            <person name="Tsui H.-C.T."/>
            <person name="Winkler M.E."/>
        </authorList>
    </citation>
    <scope>NUCLEOTIDE SEQUENCE</scope>
</reference>